<proteinExistence type="predicted"/>
<comment type="catalytic activity">
    <reaction evidence="2">
        <text>a 1,2-diacyl-sn-glycero-3-phospho-(1D-myo-inositol-4,5-bisphosphate) + H2O = 1D-myo-inositol 1,4,5-trisphosphate + a 1,2-diacyl-sn-glycerol + H(+)</text>
        <dbReference type="Rhea" id="RHEA:33179"/>
        <dbReference type="ChEBI" id="CHEBI:15377"/>
        <dbReference type="ChEBI" id="CHEBI:15378"/>
        <dbReference type="ChEBI" id="CHEBI:17815"/>
        <dbReference type="ChEBI" id="CHEBI:58456"/>
        <dbReference type="ChEBI" id="CHEBI:203600"/>
        <dbReference type="EC" id="3.1.4.11"/>
    </reaction>
</comment>
<dbReference type="PROSITE" id="PS50008">
    <property type="entry name" value="PIPLC_Y_DOMAIN"/>
    <property type="match status" value="1"/>
</dbReference>
<feature type="region of interest" description="Disordered" evidence="3">
    <location>
        <begin position="64"/>
        <end position="123"/>
    </location>
</feature>
<evidence type="ECO:0000313" key="5">
    <source>
        <dbReference type="EMBL" id="KAK3366988.1"/>
    </source>
</evidence>
<comment type="caution">
    <text evidence="5">The sequence shown here is derived from an EMBL/GenBank/DDBJ whole genome shotgun (WGS) entry which is preliminary data.</text>
</comment>
<dbReference type="InterPro" id="IPR000909">
    <property type="entry name" value="PLipase_C_PInositol-sp_X_dom"/>
</dbReference>
<dbReference type="Gene3D" id="2.60.40.150">
    <property type="entry name" value="C2 domain"/>
    <property type="match status" value="1"/>
</dbReference>
<dbReference type="InterPro" id="IPR017946">
    <property type="entry name" value="PLC-like_Pdiesterase_TIM-brl"/>
</dbReference>
<dbReference type="PROSITE" id="PS50007">
    <property type="entry name" value="PIPLC_X_DOMAIN"/>
    <property type="match status" value="1"/>
</dbReference>
<dbReference type="InterPro" id="IPR000008">
    <property type="entry name" value="C2_dom"/>
</dbReference>
<dbReference type="SUPFAM" id="SSF49562">
    <property type="entry name" value="C2 domain (Calcium/lipid-binding domain, CaLB)"/>
    <property type="match status" value="1"/>
</dbReference>
<name>A0AAE0N1T2_9PEZI</name>
<dbReference type="Gene3D" id="3.20.20.190">
    <property type="entry name" value="Phosphatidylinositol (PI) phosphodiesterase"/>
    <property type="match status" value="1"/>
</dbReference>
<dbReference type="AlphaFoldDB" id="A0AAE0N1T2"/>
<evidence type="ECO:0000256" key="2">
    <source>
        <dbReference type="RuleBase" id="RU361133"/>
    </source>
</evidence>
<organism evidence="5 6">
    <name type="scientific">Lasiosphaeria ovina</name>
    <dbReference type="NCBI Taxonomy" id="92902"/>
    <lineage>
        <taxon>Eukaryota</taxon>
        <taxon>Fungi</taxon>
        <taxon>Dikarya</taxon>
        <taxon>Ascomycota</taxon>
        <taxon>Pezizomycotina</taxon>
        <taxon>Sordariomycetes</taxon>
        <taxon>Sordariomycetidae</taxon>
        <taxon>Sordariales</taxon>
        <taxon>Lasiosphaeriaceae</taxon>
        <taxon>Lasiosphaeria</taxon>
    </lineage>
</organism>
<dbReference type="SUPFAM" id="SSF51695">
    <property type="entry name" value="PLC-like phosphodiesterases"/>
    <property type="match status" value="1"/>
</dbReference>
<dbReference type="PRINTS" id="PR00390">
    <property type="entry name" value="PHPHLIPASEC"/>
</dbReference>
<gene>
    <name evidence="5" type="ORF">B0T24DRAFT_634340</name>
</gene>
<dbReference type="GO" id="GO:0051209">
    <property type="term" value="P:release of sequestered calcium ion into cytosol"/>
    <property type="evidence" value="ECO:0007669"/>
    <property type="project" value="TreeGrafter"/>
</dbReference>
<keyword evidence="1" id="KW-0807">Transducer</keyword>
<dbReference type="Proteomes" id="UP001287356">
    <property type="component" value="Unassembled WGS sequence"/>
</dbReference>
<dbReference type="GO" id="GO:0048015">
    <property type="term" value="P:phosphatidylinositol-mediated signaling"/>
    <property type="evidence" value="ECO:0007669"/>
    <property type="project" value="TreeGrafter"/>
</dbReference>
<dbReference type="SMART" id="SM00239">
    <property type="entry name" value="C2"/>
    <property type="match status" value="1"/>
</dbReference>
<reference evidence="5" key="1">
    <citation type="journal article" date="2023" name="Mol. Phylogenet. Evol.">
        <title>Genome-scale phylogeny and comparative genomics of the fungal order Sordariales.</title>
        <authorList>
            <person name="Hensen N."/>
            <person name="Bonometti L."/>
            <person name="Westerberg I."/>
            <person name="Brannstrom I.O."/>
            <person name="Guillou S."/>
            <person name="Cros-Aarteil S."/>
            <person name="Calhoun S."/>
            <person name="Haridas S."/>
            <person name="Kuo A."/>
            <person name="Mondo S."/>
            <person name="Pangilinan J."/>
            <person name="Riley R."/>
            <person name="LaButti K."/>
            <person name="Andreopoulos B."/>
            <person name="Lipzen A."/>
            <person name="Chen C."/>
            <person name="Yan M."/>
            <person name="Daum C."/>
            <person name="Ng V."/>
            <person name="Clum A."/>
            <person name="Steindorff A."/>
            <person name="Ohm R.A."/>
            <person name="Martin F."/>
            <person name="Silar P."/>
            <person name="Natvig D.O."/>
            <person name="Lalanne C."/>
            <person name="Gautier V."/>
            <person name="Ament-Velasquez S.L."/>
            <person name="Kruys A."/>
            <person name="Hutchinson M.I."/>
            <person name="Powell A.J."/>
            <person name="Barry K."/>
            <person name="Miller A.N."/>
            <person name="Grigoriev I.V."/>
            <person name="Debuchy R."/>
            <person name="Gladieux P."/>
            <person name="Hiltunen Thoren M."/>
            <person name="Johannesson H."/>
        </authorList>
    </citation>
    <scope>NUCLEOTIDE SEQUENCE</scope>
    <source>
        <strain evidence="5">CBS 958.72</strain>
    </source>
</reference>
<evidence type="ECO:0000313" key="6">
    <source>
        <dbReference type="Proteomes" id="UP001287356"/>
    </source>
</evidence>
<dbReference type="PANTHER" id="PTHR10336">
    <property type="entry name" value="PHOSPHOINOSITIDE-SPECIFIC PHOSPHOLIPASE C FAMILY PROTEIN"/>
    <property type="match status" value="1"/>
</dbReference>
<evidence type="ECO:0000259" key="4">
    <source>
        <dbReference type="PROSITE" id="PS50008"/>
    </source>
</evidence>
<keyword evidence="6" id="KW-1185">Reference proteome</keyword>
<feature type="compositionally biased region" description="Polar residues" evidence="3">
    <location>
        <begin position="69"/>
        <end position="80"/>
    </location>
</feature>
<dbReference type="CDD" id="cd00275">
    <property type="entry name" value="C2_PLC_like"/>
    <property type="match status" value="1"/>
</dbReference>
<dbReference type="Pfam" id="PF00388">
    <property type="entry name" value="PI-PLC-X"/>
    <property type="match status" value="1"/>
</dbReference>
<dbReference type="EMBL" id="JAULSN010000007">
    <property type="protein sequence ID" value="KAK3366988.1"/>
    <property type="molecule type" value="Genomic_DNA"/>
</dbReference>
<dbReference type="GO" id="GO:0016042">
    <property type="term" value="P:lipid catabolic process"/>
    <property type="evidence" value="ECO:0007669"/>
    <property type="project" value="UniProtKB-KW"/>
</dbReference>
<protein>
    <recommendedName>
        <fullName evidence="2">Phosphoinositide phospholipase C</fullName>
        <ecNumber evidence="2">3.1.4.11</ecNumber>
    </recommendedName>
</protein>
<accession>A0AAE0N1T2</accession>
<dbReference type="SMART" id="SM00148">
    <property type="entry name" value="PLCXc"/>
    <property type="match status" value="1"/>
</dbReference>
<keyword evidence="2" id="KW-0443">Lipid metabolism</keyword>
<dbReference type="Pfam" id="PF00387">
    <property type="entry name" value="PI-PLC-Y"/>
    <property type="match status" value="1"/>
</dbReference>
<evidence type="ECO:0000256" key="3">
    <source>
        <dbReference type="SAM" id="MobiDB-lite"/>
    </source>
</evidence>
<dbReference type="InterPro" id="IPR035892">
    <property type="entry name" value="C2_domain_sf"/>
</dbReference>
<dbReference type="GO" id="GO:0004435">
    <property type="term" value="F:phosphatidylinositol-4,5-bisphosphate phospholipase C activity"/>
    <property type="evidence" value="ECO:0007669"/>
    <property type="project" value="UniProtKB-EC"/>
</dbReference>
<dbReference type="InterPro" id="IPR001192">
    <property type="entry name" value="PI-PLC_fam"/>
</dbReference>
<sequence>MTSNSGPQVLKNGCRCIEIDVWNGPTSRLPSKSPLPDHRHHLSTASLPRAAAETFESVKQAMSAKVSLHSRSPSVNQPSLPSAESGATAETSATTETVTTTDSSATTGSCATTGSSATTESTQVGLGLGLALDTAEADKRIVRSRDSSVSNRRGEPIVHHHGTMTSTVGFREVCKAIRQSAFESNPLPIIVSLEVGADREQQEMMVQIMKEEWDGLLLDTPFDFCNPHERQPRLEELSRKILIKVKRIHEGAVEGEIDRGRSLHVTSSINSKPPICDALAALAIYTHSEHFDDMKSLASRTPSHIFSLSEDKFFALSQDATRLRKLIDHNRQFFMRIYPKGLRVDSSNPDPSFHWRRGVQMVAMNWQKTDEGMMVNDAMFANTNGWVLKPAGYLSDDPLSVDSMPQRTMNLRITVLAGQFIPLPEDRKKSGVGVGGDKKFRPLVKVELHAEKPTKSIGYVWTSSARETDNPDWGFGASPCEFLNVENIVPDLSFVRFRVEDSTSNFREPLVAWACIRLDRLQQGYRCIDLVYPNTRRPSPGQLFVKIDKSFWP</sequence>
<dbReference type="EC" id="3.1.4.11" evidence="2"/>
<feature type="compositionally biased region" description="Low complexity" evidence="3">
    <location>
        <begin position="82"/>
        <end position="122"/>
    </location>
</feature>
<reference evidence="5" key="2">
    <citation type="submission" date="2023-06" db="EMBL/GenBank/DDBJ databases">
        <authorList>
            <consortium name="Lawrence Berkeley National Laboratory"/>
            <person name="Haridas S."/>
            <person name="Hensen N."/>
            <person name="Bonometti L."/>
            <person name="Westerberg I."/>
            <person name="Brannstrom I.O."/>
            <person name="Guillou S."/>
            <person name="Cros-Aarteil S."/>
            <person name="Calhoun S."/>
            <person name="Kuo A."/>
            <person name="Mondo S."/>
            <person name="Pangilinan J."/>
            <person name="Riley R."/>
            <person name="Labutti K."/>
            <person name="Andreopoulos B."/>
            <person name="Lipzen A."/>
            <person name="Chen C."/>
            <person name="Yanf M."/>
            <person name="Daum C."/>
            <person name="Ng V."/>
            <person name="Clum A."/>
            <person name="Steindorff A."/>
            <person name="Ohm R."/>
            <person name="Martin F."/>
            <person name="Silar P."/>
            <person name="Natvig D."/>
            <person name="Lalanne C."/>
            <person name="Gautier V."/>
            <person name="Ament-Velasquez S.L."/>
            <person name="Kruys A."/>
            <person name="Hutchinson M.I."/>
            <person name="Powell A.J."/>
            <person name="Barry K."/>
            <person name="Miller A.N."/>
            <person name="Grigoriev I.V."/>
            <person name="Debuchy R."/>
            <person name="Gladieux P."/>
            <person name="Thoren M.H."/>
            <person name="Johannesson H."/>
        </authorList>
    </citation>
    <scope>NUCLEOTIDE SEQUENCE</scope>
    <source>
        <strain evidence="5">CBS 958.72</strain>
    </source>
</reference>
<dbReference type="SMART" id="SM00149">
    <property type="entry name" value="PLCYc"/>
    <property type="match status" value="1"/>
</dbReference>
<feature type="domain" description="PI-PLC Y-box" evidence="4">
    <location>
        <begin position="279"/>
        <end position="394"/>
    </location>
</feature>
<dbReference type="InterPro" id="IPR001711">
    <property type="entry name" value="PLipase_C_Pinositol-sp_Y"/>
</dbReference>
<evidence type="ECO:0000256" key="1">
    <source>
        <dbReference type="ARBA" id="ARBA00023224"/>
    </source>
</evidence>
<dbReference type="PANTHER" id="PTHR10336:SF82">
    <property type="entry name" value="PHOSPHOINOSITIDE PHOSPHOLIPASE C"/>
    <property type="match status" value="1"/>
</dbReference>
<keyword evidence="2" id="KW-0378">Hydrolase</keyword>
<keyword evidence="2" id="KW-0442">Lipid degradation</keyword>